<name>A0A9P9D279_9HYPO</name>
<dbReference type="OrthoDB" id="2270193at2759"/>
<evidence type="ECO:0000313" key="4">
    <source>
        <dbReference type="Proteomes" id="UP000738349"/>
    </source>
</evidence>
<proteinExistence type="predicted"/>
<organism evidence="3 4">
    <name type="scientific">Dactylonectria macrodidyma</name>
    <dbReference type="NCBI Taxonomy" id="307937"/>
    <lineage>
        <taxon>Eukaryota</taxon>
        <taxon>Fungi</taxon>
        <taxon>Dikarya</taxon>
        <taxon>Ascomycota</taxon>
        <taxon>Pezizomycotina</taxon>
        <taxon>Sordariomycetes</taxon>
        <taxon>Hypocreomycetidae</taxon>
        <taxon>Hypocreales</taxon>
        <taxon>Nectriaceae</taxon>
        <taxon>Dactylonectria</taxon>
    </lineage>
</organism>
<feature type="coiled-coil region" evidence="1">
    <location>
        <begin position="30"/>
        <end position="78"/>
    </location>
</feature>
<dbReference type="AlphaFoldDB" id="A0A9P9D279"/>
<evidence type="ECO:0000259" key="2">
    <source>
        <dbReference type="Pfam" id="PF25540"/>
    </source>
</evidence>
<feature type="domain" description="DUF7923" evidence="2">
    <location>
        <begin position="75"/>
        <end position="165"/>
    </location>
</feature>
<gene>
    <name evidence="3" type="ORF">EDB81DRAFT_830063</name>
</gene>
<dbReference type="PANTHER" id="PTHR37543">
    <property type="entry name" value="CCCH ZINC FINGER DNA BINDING PROTEIN (AFU_ORTHOLOGUE AFUA_5G12760)"/>
    <property type="match status" value="1"/>
</dbReference>
<protein>
    <recommendedName>
        <fullName evidence="2">DUF7923 domain-containing protein</fullName>
    </recommendedName>
</protein>
<accession>A0A9P9D279</accession>
<keyword evidence="1" id="KW-0175">Coiled coil</keyword>
<dbReference type="Proteomes" id="UP000738349">
    <property type="component" value="Unassembled WGS sequence"/>
</dbReference>
<evidence type="ECO:0000313" key="3">
    <source>
        <dbReference type="EMBL" id="KAH7111385.1"/>
    </source>
</evidence>
<dbReference type="PANTHER" id="PTHR37543:SF1">
    <property type="entry name" value="CCCH ZINC FINGER DNA BINDING PROTEIN (AFU_ORTHOLOGUE AFUA_5G12760)"/>
    <property type="match status" value="1"/>
</dbReference>
<dbReference type="EMBL" id="JAGMUV010000041">
    <property type="protein sequence ID" value="KAH7111385.1"/>
    <property type="molecule type" value="Genomic_DNA"/>
</dbReference>
<dbReference type="InterPro" id="IPR057683">
    <property type="entry name" value="DUF7923"/>
</dbReference>
<keyword evidence="4" id="KW-1185">Reference proteome</keyword>
<comment type="caution">
    <text evidence="3">The sequence shown here is derived from an EMBL/GenBank/DDBJ whole genome shotgun (WGS) entry which is preliminary data.</text>
</comment>
<sequence length="166" mass="18777">MEAGLDIYRARFDNVQTGLTREVDRGMVLTEELLNELEGTTAELKQTKLELDNEREARNRLRQEVEEIREWKQRQKRRPFVVALIDADADCYVFHDSFITRGVKGGEDAADTLLVALQQYVRKVTCESDGMDILVRAFANVSGLSAALQRSGRLNGEGQLRAFATV</sequence>
<dbReference type="Pfam" id="PF25540">
    <property type="entry name" value="DUF7923"/>
    <property type="match status" value="1"/>
</dbReference>
<reference evidence="3" key="1">
    <citation type="journal article" date="2021" name="Nat. Commun.">
        <title>Genetic determinants of endophytism in the Arabidopsis root mycobiome.</title>
        <authorList>
            <person name="Mesny F."/>
            <person name="Miyauchi S."/>
            <person name="Thiergart T."/>
            <person name="Pickel B."/>
            <person name="Atanasova L."/>
            <person name="Karlsson M."/>
            <person name="Huettel B."/>
            <person name="Barry K.W."/>
            <person name="Haridas S."/>
            <person name="Chen C."/>
            <person name="Bauer D."/>
            <person name="Andreopoulos W."/>
            <person name="Pangilinan J."/>
            <person name="LaButti K."/>
            <person name="Riley R."/>
            <person name="Lipzen A."/>
            <person name="Clum A."/>
            <person name="Drula E."/>
            <person name="Henrissat B."/>
            <person name="Kohler A."/>
            <person name="Grigoriev I.V."/>
            <person name="Martin F.M."/>
            <person name="Hacquard S."/>
        </authorList>
    </citation>
    <scope>NUCLEOTIDE SEQUENCE</scope>
    <source>
        <strain evidence="3">MPI-CAGE-AT-0147</strain>
    </source>
</reference>
<evidence type="ECO:0000256" key="1">
    <source>
        <dbReference type="SAM" id="Coils"/>
    </source>
</evidence>